<dbReference type="EMBL" id="JAROBZ020000001">
    <property type="protein sequence ID" value="MFB3167953.1"/>
    <property type="molecule type" value="Genomic_DNA"/>
</dbReference>
<name>A0ABV4YTC2_9BACI</name>
<evidence type="ECO:0000313" key="10">
    <source>
        <dbReference type="Proteomes" id="UP001241748"/>
    </source>
</evidence>
<keyword evidence="5 8" id="KW-0812">Transmembrane</keyword>
<dbReference type="Pfam" id="PF03845">
    <property type="entry name" value="Spore_permease"/>
    <property type="match status" value="1"/>
</dbReference>
<reference evidence="9 10" key="1">
    <citation type="submission" date="2024-05" db="EMBL/GenBank/DDBJ databases">
        <authorList>
            <person name="Venkateswaran K."/>
        </authorList>
    </citation>
    <scope>NUCLEOTIDE SEQUENCE [LARGE SCALE GENOMIC DNA]</scope>
    <source>
        <strain evidence="9 10">179-C4-2-HS</strain>
    </source>
</reference>
<evidence type="ECO:0000256" key="7">
    <source>
        <dbReference type="ARBA" id="ARBA00023136"/>
    </source>
</evidence>
<comment type="similarity">
    <text evidence="2">Belongs to the amino acid-polyamine-organocation (APC) superfamily. Spore germination protein (SGP) (TC 2.A.3.9) family.</text>
</comment>
<feature type="transmembrane region" description="Helical" evidence="8">
    <location>
        <begin position="186"/>
        <end position="206"/>
    </location>
</feature>
<proteinExistence type="inferred from homology"/>
<dbReference type="PANTHER" id="PTHR34975:SF2">
    <property type="entry name" value="SPORE GERMINATION PROTEIN A2"/>
    <property type="match status" value="1"/>
</dbReference>
<organism evidence="9 10">
    <name type="scientific">Neobacillus driksii</name>
    <dbReference type="NCBI Taxonomy" id="3035913"/>
    <lineage>
        <taxon>Bacteria</taxon>
        <taxon>Bacillati</taxon>
        <taxon>Bacillota</taxon>
        <taxon>Bacilli</taxon>
        <taxon>Bacillales</taxon>
        <taxon>Bacillaceae</taxon>
        <taxon>Neobacillus</taxon>
    </lineage>
</organism>
<feature type="transmembrane region" description="Helical" evidence="8">
    <location>
        <begin position="75"/>
        <end position="98"/>
    </location>
</feature>
<evidence type="ECO:0000313" key="9">
    <source>
        <dbReference type="EMBL" id="MFB3167953.1"/>
    </source>
</evidence>
<feature type="transmembrane region" description="Helical" evidence="8">
    <location>
        <begin position="276"/>
        <end position="300"/>
    </location>
</feature>
<sequence>MVKVEKDLIGIREFFSVIVFMISTKATDMTTTKLFEDTFNAAWMVIIGSFVIILPSIIVLNLVLKKHQTKNLLEILQLAMGRPVAFGIGFILFLFLLVNTSVESRSYADQLITMNFPKTPLFILYFAFLLFCLWGAKKGWEALGSVAWMIFPYVTIALGILVFLLAKDAYLNRIFPLFGSGKWEVAKASFNYVTIYAEAFYIAMLYPFVKDHKTYTRGLFGSLAYTVLMMVILYLLYTLVFDYRSVGKITYPFNEATRLVSIGRVITNIETFFLTFWLLVIIVKFAVYLYLVSMLFGFVFNIKEFEHTLIPITILVLLLGMIPTNQIDNIFIFKEKIMMFSKYIFILLPPFLWLTLKVKAVRNG</sequence>
<keyword evidence="6 8" id="KW-1133">Transmembrane helix</keyword>
<feature type="transmembrane region" description="Helical" evidence="8">
    <location>
        <begin position="307"/>
        <end position="325"/>
    </location>
</feature>
<dbReference type="RefSeq" id="WP_306073977.1">
    <property type="nucleotide sequence ID" value="NZ_JAROBZ020000001.1"/>
</dbReference>
<evidence type="ECO:0000256" key="4">
    <source>
        <dbReference type="ARBA" id="ARBA00022544"/>
    </source>
</evidence>
<evidence type="ECO:0000256" key="1">
    <source>
        <dbReference type="ARBA" id="ARBA00004141"/>
    </source>
</evidence>
<comment type="subcellular location">
    <subcellularLocation>
        <location evidence="1">Membrane</location>
        <topology evidence="1">Multi-pass membrane protein</topology>
    </subcellularLocation>
</comment>
<feature type="transmembrane region" description="Helical" evidence="8">
    <location>
        <begin position="218"/>
        <end position="237"/>
    </location>
</feature>
<keyword evidence="7 8" id="KW-0472">Membrane</keyword>
<evidence type="ECO:0000256" key="5">
    <source>
        <dbReference type="ARBA" id="ARBA00022692"/>
    </source>
</evidence>
<feature type="transmembrane region" description="Helical" evidence="8">
    <location>
        <begin position="118"/>
        <end position="136"/>
    </location>
</feature>
<keyword evidence="3" id="KW-0813">Transport</keyword>
<dbReference type="InterPro" id="IPR004761">
    <property type="entry name" value="Spore_GerAB"/>
</dbReference>
<feature type="transmembrane region" description="Helical" evidence="8">
    <location>
        <begin position="41"/>
        <end position="63"/>
    </location>
</feature>
<protein>
    <submittedName>
        <fullName evidence="9">Endospore germination permease</fullName>
    </submittedName>
</protein>
<evidence type="ECO:0000256" key="8">
    <source>
        <dbReference type="SAM" id="Phobius"/>
    </source>
</evidence>
<feature type="transmembrane region" description="Helical" evidence="8">
    <location>
        <begin position="143"/>
        <end position="166"/>
    </location>
</feature>
<dbReference type="PANTHER" id="PTHR34975">
    <property type="entry name" value="SPORE GERMINATION PROTEIN A2"/>
    <property type="match status" value="1"/>
</dbReference>
<dbReference type="NCBIfam" id="TIGR00912">
    <property type="entry name" value="2A0309"/>
    <property type="match status" value="1"/>
</dbReference>
<keyword evidence="10" id="KW-1185">Reference proteome</keyword>
<feature type="transmembrane region" description="Helical" evidence="8">
    <location>
        <begin position="337"/>
        <end position="356"/>
    </location>
</feature>
<keyword evidence="4" id="KW-0309">Germination</keyword>
<evidence type="ECO:0000256" key="2">
    <source>
        <dbReference type="ARBA" id="ARBA00007998"/>
    </source>
</evidence>
<evidence type="ECO:0000256" key="3">
    <source>
        <dbReference type="ARBA" id="ARBA00022448"/>
    </source>
</evidence>
<accession>A0ABV4YTC2</accession>
<evidence type="ECO:0000256" key="6">
    <source>
        <dbReference type="ARBA" id="ARBA00022989"/>
    </source>
</evidence>
<comment type="caution">
    <text evidence="9">The sequence shown here is derived from an EMBL/GenBank/DDBJ whole genome shotgun (WGS) entry which is preliminary data.</text>
</comment>
<dbReference type="Proteomes" id="UP001241748">
    <property type="component" value="Unassembled WGS sequence"/>
</dbReference>
<gene>
    <name evidence="9" type="ORF">P5G62_012630</name>
</gene>